<dbReference type="PANTHER" id="PTHR21294:SF8">
    <property type="entry name" value="ELECTRON TRANSFER FLAVOPROTEIN SUBUNIT BETA"/>
    <property type="match status" value="1"/>
</dbReference>
<dbReference type="Pfam" id="PF01012">
    <property type="entry name" value="ETF"/>
    <property type="match status" value="1"/>
</dbReference>
<name>A0A7C5DHR0_9CHLB</name>
<dbReference type="Proteomes" id="UP000886058">
    <property type="component" value="Unassembled WGS sequence"/>
</dbReference>
<dbReference type="InterPro" id="IPR033948">
    <property type="entry name" value="ETF_beta_N"/>
</dbReference>
<evidence type="ECO:0000256" key="2">
    <source>
        <dbReference type="ARBA" id="ARBA00016797"/>
    </source>
</evidence>
<feature type="domain" description="Electron transfer flavoprotein alpha/beta-subunit N-terminal" evidence="5">
    <location>
        <begin position="23"/>
        <end position="215"/>
    </location>
</feature>
<dbReference type="Gene3D" id="3.40.50.620">
    <property type="entry name" value="HUPs"/>
    <property type="match status" value="1"/>
</dbReference>
<evidence type="ECO:0000256" key="3">
    <source>
        <dbReference type="ARBA" id="ARBA00022448"/>
    </source>
</evidence>
<comment type="caution">
    <text evidence="6">The sequence shown here is derived from an EMBL/GenBank/DDBJ whole genome shotgun (WGS) entry which is preliminary data.</text>
</comment>
<dbReference type="PIRSF" id="PIRSF000090">
    <property type="entry name" value="Beta-ETF"/>
    <property type="match status" value="1"/>
</dbReference>
<dbReference type="CDD" id="cd01714">
    <property type="entry name" value="ETF_beta"/>
    <property type="match status" value="1"/>
</dbReference>
<dbReference type="SUPFAM" id="SSF52402">
    <property type="entry name" value="Adenine nucleotide alpha hydrolases-like"/>
    <property type="match status" value="1"/>
</dbReference>
<keyword evidence="3" id="KW-0813">Transport</keyword>
<dbReference type="AlphaFoldDB" id="A0A7C5DHR0"/>
<evidence type="ECO:0000256" key="4">
    <source>
        <dbReference type="ARBA" id="ARBA00022982"/>
    </source>
</evidence>
<accession>A0A7C5DHR0</accession>
<dbReference type="PANTHER" id="PTHR21294">
    <property type="entry name" value="ELECTRON TRANSFER FLAVOPROTEIN BETA-SUBUNIT"/>
    <property type="match status" value="1"/>
</dbReference>
<dbReference type="InterPro" id="IPR014729">
    <property type="entry name" value="Rossmann-like_a/b/a_fold"/>
</dbReference>
<keyword evidence="4" id="KW-0249">Electron transport</keyword>
<evidence type="ECO:0000259" key="5">
    <source>
        <dbReference type="SMART" id="SM00893"/>
    </source>
</evidence>
<reference evidence="6" key="1">
    <citation type="journal article" date="2020" name="mSystems">
        <title>Genome- and Community-Level Interaction Insights into Carbon Utilization and Element Cycling Functions of Hydrothermarchaeota in Hydrothermal Sediment.</title>
        <authorList>
            <person name="Zhou Z."/>
            <person name="Liu Y."/>
            <person name="Xu W."/>
            <person name="Pan J."/>
            <person name="Luo Z.H."/>
            <person name="Li M."/>
        </authorList>
    </citation>
    <scope>NUCLEOTIDE SEQUENCE [LARGE SCALE GENOMIC DNA]</scope>
    <source>
        <strain evidence="6">HyVt-633</strain>
    </source>
</reference>
<dbReference type="GO" id="GO:0009055">
    <property type="term" value="F:electron transfer activity"/>
    <property type="evidence" value="ECO:0007669"/>
    <property type="project" value="InterPro"/>
</dbReference>
<sequence>MNILVCIKQVPDMEERFEPNAAASWFNEAGLAWRMNEYDAFAVEQAVQLKEQLGDETHVTALSIGPLRVVESIRKALSMGCDEGVHIDDAEAPERDPWQIASMIAGFAAGRAFDLIFTGIQSEDRSSAQVGVLVAERLGVACVTGITGFEWNDGSMTVEREIEGGRSCTLQLKAPALLTCQQGLNSPRYPNLPSIMKAKRKNLTVLQPPEAGLEAPKVSSENFRPHERKSAGVILEGNVETLADEVRKLLEAKTAVLDKGGAR</sequence>
<dbReference type="SMART" id="SM00893">
    <property type="entry name" value="ETF"/>
    <property type="match status" value="1"/>
</dbReference>
<organism evidence="6">
    <name type="scientific">Chlorobaculum parvum</name>
    <dbReference type="NCBI Taxonomy" id="274539"/>
    <lineage>
        <taxon>Bacteria</taxon>
        <taxon>Pseudomonadati</taxon>
        <taxon>Chlorobiota</taxon>
        <taxon>Chlorobiia</taxon>
        <taxon>Chlorobiales</taxon>
        <taxon>Chlorobiaceae</taxon>
        <taxon>Chlorobaculum</taxon>
    </lineage>
</organism>
<dbReference type="EMBL" id="DRSQ01000221">
    <property type="protein sequence ID" value="HHE32971.1"/>
    <property type="molecule type" value="Genomic_DNA"/>
</dbReference>
<dbReference type="InterPro" id="IPR012255">
    <property type="entry name" value="ETF_b"/>
</dbReference>
<dbReference type="InterPro" id="IPR014730">
    <property type="entry name" value="ETF_a/b_N"/>
</dbReference>
<evidence type="ECO:0000313" key="6">
    <source>
        <dbReference type="EMBL" id="HHE32971.1"/>
    </source>
</evidence>
<gene>
    <name evidence="6" type="ORF">ENL07_10225</name>
</gene>
<protein>
    <recommendedName>
        <fullName evidence="2">Electron transfer flavoprotein subunit beta</fullName>
    </recommendedName>
</protein>
<comment type="similarity">
    <text evidence="1">Belongs to the ETF beta-subunit/FixA family.</text>
</comment>
<proteinExistence type="inferred from homology"/>
<evidence type="ECO:0000256" key="1">
    <source>
        <dbReference type="ARBA" id="ARBA00007557"/>
    </source>
</evidence>